<evidence type="ECO:0000259" key="7">
    <source>
        <dbReference type="Pfam" id="PF03918"/>
    </source>
</evidence>
<gene>
    <name evidence="8" type="ORF">UFOPK4347_00401</name>
</gene>
<dbReference type="Pfam" id="PF03918">
    <property type="entry name" value="CcmH"/>
    <property type="match status" value="1"/>
</dbReference>
<dbReference type="PANTHER" id="PTHR47870:SF4">
    <property type="entry name" value="CYTOCHROME C-TYPE BIOGENESIS PROTEIN CYCH"/>
    <property type="match status" value="1"/>
</dbReference>
<reference evidence="8" key="1">
    <citation type="submission" date="2020-05" db="EMBL/GenBank/DDBJ databases">
        <authorList>
            <person name="Chiriac C."/>
            <person name="Salcher M."/>
            <person name="Ghai R."/>
            <person name="Kavagutti S V."/>
        </authorList>
    </citation>
    <scope>NUCLEOTIDE SEQUENCE</scope>
</reference>
<dbReference type="Gene3D" id="1.10.8.640">
    <property type="entry name" value="Cytochrome C biogenesis protein"/>
    <property type="match status" value="1"/>
</dbReference>
<organism evidence="8">
    <name type="scientific">freshwater metagenome</name>
    <dbReference type="NCBI Taxonomy" id="449393"/>
    <lineage>
        <taxon>unclassified sequences</taxon>
        <taxon>metagenomes</taxon>
        <taxon>ecological metagenomes</taxon>
    </lineage>
</organism>
<proteinExistence type="inferred from homology"/>
<feature type="transmembrane region" description="Helical" evidence="6">
    <location>
        <begin position="7"/>
        <end position="26"/>
    </location>
</feature>
<evidence type="ECO:0000313" key="8">
    <source>
        <dbReference type="EMBL" id="CAB5061645.1"/>
    </source>
</evidence>
<protein>
    <submittedName>
        <fullName evidence="8">Unannotated protein</fullName>
    </submittedName>
</protein>
<keyword evidence="6" id="KW-0472">Membrane</keyword>
<dbReference type="PANTHER" id="PTHR47870">
    <property type="entry name" value="CYTOCHROME C-TYPE BIOGENESIS PROTEIN CCMH"/>
    <property type="match status" value="1"/>
</dbReference>
<dbReference type="GO" id="GO:0005886">
    <property type="term" value="C:plasma membrane"/>
    <property type="evidence" value="ECO:0007669"/>
    <property type="project" value="TreeGrafter"/>
</dbReference>
<dbReference type="InterPro" id="IPR005616">
    <property type="entry name" value="CcmH/CycL/Ccl2/NrfF_N"/>
</dbReference>
<feature type="domain" description="CcmH/CycL/Ccl2/NrfF N-terminal" evidence="7">
    <location>
        <begin position="33"/>
        <end position="136"/>
    </location>
</feature>
<feature type="transmembrane region" description="Helical" evidence="6">
    <location>
        <begin position="107"/>
        <end position="127"/>
    </location>
</feature>
<keyword evidence="5" id="KW-0408">Iron</keyword>
<keyword evidence="2" id="KW-0349">Heme</keyword>
<keyword evidence="3" id="KW-0479">Metal-binding</keyword>
<keyword evidence="4" id="KW-0732">Signal</keyword>
<dbReference type="EMBL" id="CAFBQU010000006">
    <property type="protein sequence ID" value="CAB5061645.1"/>
    <property type="molecule type" value="Genomic_DNA"/>
</dbReference>
<evidence type="ECO:0000256" key="5">
    <source>
        <dbReference type="ARBA" id="ARBA00023004"/>
    </source>
</evidence>
<accession>A0A6J7U770</accession>
<evidence type="ECO:0000256" key="3">
    <source>
        <dbReference type="ARBA" id="ARBA00022723"/>
    </source>
</evidence>
<keyword evidence="6" id="KW-1133">Transmembrane helix</keyword>
<name>A0A6J7U770_9ZZZZ</name>
<evidence type="ECO:0000256" key="4">
    <source>
        <dbReference type="ARBA" id="ARBA00022729"/>
    </source>
</evidence>
<keyword evidence="6" id="KW-0812">Transmembrane</keyword>
<dbReference type="InterPro" id="IPR038297">
    <property type="entry name" value="CcmH/CycL/NrfF/Ccl2_sf"/>
</dbReference>
<sequence>MKKLNSLPTWILMLLLTVGLLAFGTLRDRGPLTQQGRIDAISQQLACPTCNGESIYVSRAPAAEAIRNEIAREVAAGQSSDDQIVAVIEQSFPGSVLLPRTDGVESLIWILPVVALVGGLCVLALVFRRWKNAAILNASDEDFAIVDAAFLHKNDVTDNENI</sequence>
<dbReference type="InterPro" id="IPR051263">
    <property type="entry name" value="C-type_cytochrome_biogenesis"/>
</dbReference>
<evidence type="ECO:0000256" key="6">
    <source>
        <dbReference type="SAM" id="Phobius"/>
    </source>
</evidence>
<evidence type="ECO:0000256" key="1">
    <source>
        <dbReference type="ARBA" id="ARBA00010342"/>
    </source>
</evidence>
<comment type="similarity">
    <text evidence="1">Belongs to the CcmH/CycL/Ccl2/NrfF family.</text>
</comment>
<dbReference type="AlphaFoldDB" id="A0A6J7U770"/>
<dbReference type="GO" id="GO:0046872">
    <property type="term" value="F:metal ion binding"/>
    <property type="evidence" value="ECO:0007669"/>
    <property type="project" value="UniProtKB-KW"/>
</dbReference>
<evidence type="ECO:0000256" key="2">
    <source>
        <dbReference type="ARBA" id="ARBA00022617"/>
    </source>
</evidence>
<dbReference type="CDD" id="cd16378">
    <property type="entry name" value="CcmH_N"/>
    <property type="match status" value="1"/>
</dbReference>